<dbReference type="EMBL" id="CP139779">
    <property type="protein sequence ID" value="WQB69801.1"/>
    <property type="molecule type" value="Genomic_DNA"/>
</dbReference>
<dbReference type="PROSITE" id="PS50994">
    <property type="entry name" value="INTEGRASE"/>
    <property type="match status" value="1"/>
</dbReference>
<keyword evidence="3" id="KW-1185">Reference proteome</keyword>
<sequence length="103" mass="11634">MRRTVTWDQGTEMARHLEITQATGTRIYFCDSVSPWQRGSNENTNGLFRQYFPKSTDLSVHSAPALARVDNELNRRPRITLGDQTPTDLFATLLASGSHPSLR</sequence>
<dbReference type="PANTHER" id="PTHR10948:SF23">
    <property type="entry name" value="TRANSPOSASE INSI FOR INSERTION SEQUENCE ELEMENT IS30A-RELATED"/>
    <property type="match status" value="1"/>
</dbReference>
<evidence type="ECO:0000259" key="1">
    <source>
        <dbReference type="PROSITE" id="PS50994"/>
    </source>
</evidence>
<proteinExistence type="predicted"/>
<dbReference type="NCBIfam" id="NF033563">
    <property type="entry name" value="transpos_IS30"/>
    <property type="match status" value="1"/>
</dbReference>
<dbReference type="InterPro" id="IPR053392">
    <property type="entry name" value="Transposase_IS30-like"/>
</dbReference>
<dbReference type="InterPro" id="IPR036397">
    <property type="entry name" value="RNaseH_sf"/>
</dbReference>
<dbReference type="Proteomes" id="UP001324533">
    <property type="component" value="Chromosome"/>
</dbReference>
<feature type="domain" description="Integrase catalytic" evidence="1">
    <location>
        <begin position="1"/>
        <end position="94"/>
    </location>
</feature>
<dbReference type="InterPro" id="IPR001584">
    <property type="entry name" value="Integrase_cat-core"/>
</dbReference>
<dbReference type="InterPro" id="IPR051917">
    <property type="entry name" value="Transposase-Integrase"/>
</dbReference>
<dbReference type="InterPro" id="IPR012337">
    <property type="entry name" value="RNaseH-like_sf"/>
</dbReference>
<name>A0ABZ0V901_9MICO</name>
<evidence type="ECO:0000313" key="3">
    <source>
        <dbReference type="Proteomes" id="UP001324533"/>
    </source>
</evidence>
<protein>
    <submittedName>
        <fullName evidence="2">IS30 family transposase</fullName>
    </submittedName>
</protein>
<reference evidence="2 3" key="1">
    <citation type="submission" date="2023-06" db="EMBL/GenBank/DDBJ databases">
        <title>Rock-solubilizing bacteria, Microbacterium invictum, promotes re-establishment of vegetation in rocky wasteland by accelerating rock bio-weathering and reshaping soil bacterial community.</title>
        <authorList>
            <person name="Liu C."/>
        </authorList>
    </citation>
    <scope>NUCLEOTIDE SEQUENCE [LARGE SCALE GENOMIC DNA]</scope>
    <source>
        <strain evidence="2 3">X-18</strain>
    </source>
</reference>
<dbReference type="Gene3D" id="3.30.420.10">
    <property type="entry name" value="Ribonuclease H-like superfamily/Ribonuclease H"/>
    <property type="match status" value="1"/>
</dbReference>
<gene>
    <name evidence="2" type="ORF">T9R20_14025</name>
</gene>
<organism evidence="2 3">
    <name type="scientific">Microbacterium invictum</name>
    <dbReference type="NCBI Taxonomy" id="515415"/>
    <lineage>
        <taxon>Bacteria</taxon>
        <taxon>Bacillati</taxon>
        <taxon>Actinomycetota</taxon>
        <taxon>Actinomycetes</taxon>
        <taxon>Micrococcales</taxon>
        <taxon>Microbacteriaceae</taxon>
        <taxon>Microbacterium</taxon>
    </lineage>
</organism>
<accession>A0ABZ0V901</accession>
<evidence type="ECO:0000313" key="2">
    <source>
        <dbReference type="EMBL" id="WQB69801.1"/>
    </source>
</evidence>
<dbReference type="SUPFAM" id="SSF53098">
    <property type="entry name" value="Ribonuclease H-like"/>
    <property type="match status" value="1"/>
</dbReference>
<dbReference type="PANTHER" id="PTHR10948">
    <property type="entry name" value="TRANSPOSASE"/>
    <property type="match status" value="1"/>
</dbReference>